<evidence type="ECO:0000313" key="3">
    <source>
        <dbReference type="Proteomes" id="UP001161388"/>
    </source>
</evidence>
<gene>
    <name evidence="2" type="ORF">GCM10007927_02460</name>
</gene>
<sequence>MGDHGALSENYLEHFDKNDLLENLEEWERYLRSDPELEYKLRLLAREASRTEVSGKLDKKARNLRGPRP</sequence>
<dbReference type="Proteomes" id="UP001161388">
    <property type="component" value="Unassembled WGS sequence"/>
</dbReference>
<accession>A0ABQ5VD64</accession>
<reference evidence="2" key="1">
    <citation type="journal article" date="2014" name="Int. J. Syst. Evol. Microbiol.">
        <title>Complete genome of a new Firmicutes species belonging to the dominant human colonic microbiota ('Ruminococcus bicirculans') reveals two chromosomes and a selective capacity to utilize plant glucans.</title>
        <authorList>
            <consortium name="NISC Comparative Sequencing Program"/>
            <person name="Wegmann U."/>
            <person name="Louis P."/>
            <person name="Goesmann A."/>
            <person name="Henrissat B."/>
            <person name="Duncan S.H."/>
            <person name="Flint H.J."/>
        </authorList>
    </citation>
    <scope>NUCLEOTIDE SEQUENCE</scope>
    <source>
        <strain evidence="2">NBRC 109915</strain>
    </source>
</reference>
<dbReference type="EMBL" id="BSNL01000001">
    <property type="protein sequence ID" value="GLQ25443.1"/>
    <property type="molecule type" value="Genomic_DNA"/>
</dbReference>
<proteinExistence type="predicted"/>
<keyword evidence="3" id="KW-1185">Reference proteome</keyword>
<protein>
    <submittedName>
        <fullName evidence="2">Uncharacterized protein</fullName>
    </submittedName>
</protein>
<evidence type="ECO:0000256" key="1">
    <source>
        <dbReference type="SAM" id="MobiDB-lite"/>
    </source>
</evidence>
<evidence type="ECO:0000313" key="2">
    <source>
        <dbReference type="EMBL" id="GLQ25443.1"/>
    </source>
</evidence>
<reference evidence="2" key="2">
    <citation type="submission" date="2023-01" db="EMBL/GenBank/DDBJ databases">
        <title>Draft genome sequence of Sulfitobacter pacificus strain NBRC 109915.</title>
        <authorList>
            <person name="Sun Q."/>
            <person name="Mori K."/>
        </authorList>
    </citation>
    <scope>NUCLEOTIDE SEQUENCE</scope>
    <source>
        <strain evidence="2">NBRC 109915</strain>
    </source>
</reference>
<comment type="caution">
    <text evidence="2">The sequence shown here is derived from an EMBL/GenBank/DDBJ whole genome shotgun (WGS) entry which is preliminary data.</text>
</comment>
<organism evidence="2 3">
    <name type="scientific">Sulfitobacter pacificus</name>
    <dbReference type="NCBI Taxonomy" id="1499314"/>
    <lineage>
        <taxon>Bacteria</taxon>
        <taxon>Pseudomonadati</taxon>
        <taxon>Pseudomonadota</taxon>
        <taxon>Alphaproteobacteria</taxon>
        <taxon>Rhodobacterales</taxon>
        <taxon>Roseobacteraceae</taxon>
        <taxon>Sulfitobacter</taxon>
    </lineage>
</organism>
<feature type="region of interest" description="Disordered" evidence="1">
    <location>
        <begin position="49"/>
        <end position="69"/>
    </location>
</feature>
<feature type="compositionally biased region" description="Basic and acidic residues" evidence="1">
    <location>
        <begin position="49"/>
        <end position="61"/>
    </location>
</feature>
<name>A0ABQ5VD64_9RHOB</name>